<dbReference type="Pfam" id="PF01614">
    <property type="entry name" value="IclR_C"/>
    <property type="match status" value="1"/>
</dbReference>
<reference evidence="6 7" key="1">
    <citation type="submission" date="2020-07" db="EMBL/GenBank/DDBJ databases">
        <title>Taxonomic revisions and descriptions of new bacterial species based on genomic comparisons in the high-G+C-content subgroup of the family Alcaligenaceae.</title>
        <authorList>
            <person name="Szabo A."/>
            <person name="Felfoldi T."/>
        </authorList>
    </citation>
    <scope>NUCLEOTIDE SEQUENCE [LARGE SCALE GENOMIC DNA]</scope>
    <source>
        <strain evidence="6 7">DSM 25264</strain>
    </source>
</reference>
<dbReference type="PROSITE" id="PS51077">
    <property type="entry name" value="HTH_ICLR"/>
    <property type="match status" value="1"/>
</dbReference>
<dbReference type="GO" id="GO:0003700">
    <property type="term" value="F:DNA-binding transcription factor activity"/>
    <property type="evidence" value="ECO:0007669"/>
    <property type="project" value="TreeGrafter"/>
</dbReference>
<dbReference type="SUPFAM" id="SSF46785">
    <property type="entry name" value="Winged helix' DNA-binding domain"/>
    <property type="match status" value="1"/>
</dbReference>
<gene>
    <name evidence="6" type="ORF">H0A68_03650</name>
</gene>
<dbReference type="Gene3D" id="1.10.10.10">
    <property type="entry name" value="Winged helix-like DNA-binding domain superfamily/Winged helix DNA-binding domain"/>
    <property type="match status" value="1"/>
</dbReference>
<proteinExistence type="predicted"/>
<dbReference type="Pfam" id="PF09339">
    <property type="entry name" value="HTH_IclR"/>
    <property type="match status" value="1"/>
</dbReference>
<evidence type="ECO:0000259" key="4">
    <source>
        <dbReference type="PROSITE" id="PS51077"/>
    </source>
</evidence>
<dbReference type="Proteomes" id="UP000580517">
    <property type="component" value="Unassembled WGS sequence"/>
</dbReference>
<dbReference type="GO" id="GO:0003677">
    <property type="term" value="F:DNA binding"/>
    <property type="evidence" value="ECO:0007669"/>
    <property type="project" value="UniProtKB-KW"/>
</dbReference>
<evidence type="ECO:0000256" key="3">
    <source>
        <dbReference type="ARBA" id="ARBA00023163"/>
    </source>
</evidence>
<protein>
    <submittedName>
        <fullName evidence="6">IclR family transcriptional regulator</fullName>
    </submittedName>
</protein>
<dbReference type="InterPro" id="IPR050707">
    <property type="entry name" value="HTH_MetabolicPath_Reg"/>
</dbReference>
<comment type="caution">
    <text evidence="6">The sequence shown here is derived from an EMBL/GenBank/DDBJ whole genome shotgun (WGS) entry which is preliminary data.</text>
</comment>
<keyword evidence="7" id="KW-1185">Reference proteome</keyword>
<keyword evidence="3" id="KW-0804">Transcription</keyword>
<evidence type="ECO:0000259" key="5">
    <source>
        <dbReference type="PROSITE" id="PS51078"/>
    </source>
</evidence>
<dbReference type="PANTHER" id="PTHR30136">
    <property type="entry name" value="HELIX-TURN-HELIX TRANSCRIPTIONAL REGULATOR, ICLR FAMILY"/>
    <property type="match status" value="1"/>
</dbReference>
<dbReference type="InterPro" id="IPR005471">
    <property type="entry name" value="Tscrpt_reg_IclR_N"/>
</dbReference>
<dbReference type="InterPro" id="IPR014757">
    <property type="entry name" value="Tscrpt_reg_IclR_C"/>
</dbReference>
<dbReference type="EMBL" id="JACCEW010000001">
    <property type="protein sequence ID" value="NYT35954.1"/>
    <property type="molecule type" value="Genomic_DNA"/>
</dbReference>
<feature type="domain" description="HTH iclR-type" evidence="4">
    <location>
        <begin position="10"/>
        <end position="72"/>
    </location>
</feature>
<dbReference type="GO" id="GO:0045892">
    <property type="term" value="P:negative regulation of DNA-templated transcription"/>
    <property type="evidence" value="ECO:0007669"/>
    <property type="project" value="TreeGrafter"/>
</dbReference>
<name>A0A853F5Y8_9BURK</name>
<dbReference type="RefSeq" id="WP_180029185.1">
    <property type="nucleotide sequence ID" value="NZ_JACCEW010000001.1"/>
</dbReference>
<dbReference type="PROSITE" id="PS51078">
    <property type="entry name" value="ICLR_ED"/>
    <property type="match status" value="1"/>
</dbReference>
<accession>A0A853F5Y8</accession>
<organism evidence="6 7">
    <name type="scientific">Allopusillimonas soli</name>
    <dbReference type="NCBI Taxonomy" id="659016"/>
    <lineage>
        <taxon>Bacteria</taxon>
        <taxon>Pseudomonadati</taxon>
        <taxon>Pseudomonadota</taxon>
        <taxon>Betaproteobacteria</taxon>
        <taxon>Burkholderiales</taxon>
        <taxon>Alcaligenaceae</taxon>
        <taxon>Allopusillimonas</taxon>
    </lineage>
</organism>
<dbReference type="InterPro" id="IPR036388">
    <property type="entry name" value="WH-like_DNA-bd_sf"/>
</dbReference>
<evidence type="ECO:0000313" key="6">
    <source>
        <dbReference type="EMBL" id="NYT35954.1"/>
    </source>
</evidence>
<dbReference type="InterPro" id="IPR036390">
    <property type="entry name" value="WH_DNA-bd_sf"/>
</dbReference>
<sequence>MRKAGLSTPNRSLSRGLQILRAFRPGVEILSNGELAEQTGLPRATVSRLTQTLQHEGMLEYDAVRRAYRLGVPVLGWAFSLRSSSTVLHQASALMENLARRARINVGIAVADGDDMVYLESIRLSSRKSVRTVMPGQRIPMETTSLGRAWLATLPTQQVLDHYARFRLRHPDHWPLVRQGIEDAIRHVHAQGYCIASWLPNVVAVGAPVLMANGPVYALNASMTTEESGERFARRVSAPLLDLAETLSKRCG</sequence>
<dbReference type="InterPro" id="IPR029016">
    <property type="entry name" value="GAF-like_dom_sf"/>
</dbReference>
<keyword evidence="1" id="KW-0805">Transcription regulation</keyword>
<dbReference type="SUPFAM" id="SSF55781">
    <property type="entry name" value="GAF domain-like"/>
    <property type="match status" value="1"/>
</dbReference>
<evidence type="ECO:0000256" key="2">
    <source>
        <dbReference type="ARBA" id="ARBA00023125"/>
    </source>
</evidence>
<feature type="domain" description="IclR-ED" evidence="5">
    <location>
        <begin position="66"/>
        <end position="252"/>
    </location>
</feature>
<dbReference type="Gene3D" id="3.30.450.40">
    <property type="match status" value="1"/>
</dbReference>
<dbReference type="SMART" id="SM00346">
    <property type="entry name" value="HTH_ICLR"/>
    <property type="match status" value="1"/>
</dbReference>
<evidence type="ECO:0000256" key="1">
    <source>
        <dbReference type="ARBA" id="ARBA00023015"/>
    </source>
</evidence>
<dbReference type="PANTHER" id="PTHR30136:SF33">
    <property type="entry name" value="TRANSCRIPTIONAL REGULATORY PROTEIN"/>
    <property type="match status" value="1"/>
</dbReference>
<dbReference type="AlphaFoldDB" id="A0A853F5Y8"/>
<keyword evidence="2" id="KW-0238">DNA-binding</keyword>
<evidence type="ECO:0000313" key="7">
    <source>
        <dbReference type="Proteomes" id="UP000580517"/>
    </source>
</evidence>